<name>C9MT00_9BACT</name>
<sequence>MFLNLHKVGTDALVCPKHPNHWERIDEGVCPDFVVLYPN</sequence>
<accession>C9MT00</accession>
<dbReference type="Proteomes" id="UP000003327">
    <property type="component" value="Unassembled WGS sequence"/>
</dbReference>
<dbReference type="EMBL" id="ACVA01000068">
    <property type="protein sequence ID" value="EEX17367.1"/>
    <property type="molecule type" value="Genomic_DNA"/>
</dbReference>
<proteinExistence type="predicted"/>
<dbReference type="AlphaFoldDB" id="C9MT00"/>
<keyword evidence="2" id="KW-1185">Reference proteome</keyword>
<reference evidence="1 2" key="1">
    <citation type="submission" date="2009-09" db="EMBL/GenBank/DDBJ databases">
        <authorList>
            <person name="Weinstock G."/>
            <person name="Sodergren E."/>
            <person name="Clifton S."/>
            <person name="Fulton L."/>
            <person name="Fulton B."/>
            <person name="Courtney L."/>
            <person name="Fronick C."/>
            <person name="Harrison M."/>
            <person name="Strong C."/>
            <person name="Farmer C."/>
            <person name="Delahaunty K."/>
            <person name="Markovic C."/>
            <person name="Hall O."/>
            <person name="Minx P."/>
            <person name="Tomlinson C."/>
            <person name="Mitreva M."/>
            <person name="Nelson J."/>
            <person name="Hou S."/>
            <person name="Wollam A."/>
            <person name="Pepin K.H."/>
            <person name="Johnson M."/>
            <person name="Bhonagiri V."/>
            <person name="Nash W.E."/>
            <person name="Warren W."/>
            <person name="Chinwalla A."/>
            <person name="Mardis E.R."/>
            <person name="Wilson R.K."/>
        </authorList>
    </citation>
    <scope>NUCLEOTIDE SEQUENCE [LARGE SCALE GENOMIC DNA]</scope>
    <source>
        <strain evidence="1 2">F0319</strain>
    </source>
</reference>
<protein>
    <submittedName>
        <fullName evidence="1">Uncharacterized protein</fullName>
    </submittedName>
</protein>
<evidence type="ECO:0000313" key="2">
    <source>
        <dbReference type="Proteomes" id="UP000003327"/>
    </source>
</evidence>
<evidence type="ECO:0000313" key="1">
    <source>
        <dbReference type="EMBL" id="EEX17367.1"/>
    </source>
</evidence>
<dbReference type="HOGENOM" id="CLU_3314959_0_0_10"/>
<organism evidence="1 2">
    <name type="scientific">Prevotella veroralis F0319</name>
    <dbReference type="NCBI Taxonomy" id="649761"/>
    <lineage>
        <taxon>Bacteria</taxon>
        <taxon>Pseudomonadati</taxon>
        <taxon>Bacteroidota</taxon>
        <taxon>Bacteroidia</taxon>
        <taxon>Bacteroidales</taxon>
        <taxon>Prevotellaceae</taxon>
        <taxon>Prevotella</taxon>
    </lineage>
</organism>
<comment type="caution">
    <text evidence="1">The sequence shown here is derived from an EMBL/GenBank/DDBJ whole genome shotgun (WGS) entry which is preliminary data.</text>
</comment>
<gene>
    <name evidence="1" type="ORF">HMPREF0973_02769</name>
</gene>